<sequence length="98" mass="11321">MDQQYINSIVDMIESSNLRLRSIEIRPVCYDDDTSLKSTVSIIHSDIIGERSRFVNIDLVANLLIFTAFDGFVENKYSLPEGESFKRHYEILPDVYSI</sequence>
<reference evidence="1 2" key="1">
    <citation type="submission" date="2014-09" db="EMBL/GenBank/DDBJ databases">
        <title>Butyrate-producing bacteria isolated from human gut.</title>
        <authorList>
            <person name="Zhang Q."/>
            <person name="Zhao L."/>
        </authorList>
    </citation>
    <scope>NUCLEOTIDE SEQUENCE [LARGE SCALE GENOMIC DNA]</scope>
    <source>
        <strain evidence="1 2">21</strain>
    </source>
</reference>
<dbReference type="AlphaFoldDB" id="A0A2V1JS97"/>
<organism evidence="1 2">
    <name type="scientific">Eubacterium ramulus</name>
    <dbReference type="NCBI Taxonomy" id="39490"/>
    <lineage>
        <taxon>Bacteria</taxon>
        <taxon>Bacillati</taxon>
        <taxon>Bacillota</taxon>
        <taxon>Clostridia</taxon>
        <taxon>Eubacteriales</taxon>
        <taxon>Eubacteriaceae</taxon>
        <taxon>Eubacterium</taxon>
    </lineage>
</organism>
<keyword evidence="2" id="KW-1185">Reference proteome</keyword>
<comment type="caution">
    <text evidence="1">The sequence shown here is derived from an EMBL/GenBank/DDBJ whole genome shotgun (WGS) entry which is preliminary data.</text>
</comment>
<evidence type="ECO:0000313" key="2">
    <source>
        <dbReference type="Proteomes" id="UP000245288"/>
    </source>
</evidence>
<gene>
    <name evidence="1" type="ORF">LG34_01385</name>
</gene>
<name>A0A2V1JS97_EUBRA</name>
<protein>
    <submittedName>
        <fullName evidence="1">Uncharacterized protein</fullName>
    </submittedName>
</protein>
<dbReference type="EMBL" id="JRFU01000012">
    <property type="protein sequence ID" value="PWE87832.1"/>
    <property type="molecule type" value="Genomic_DNA"/>
</dbReference>
<proteinExistence type="predicted"/>
<accession>A0A2V1JS97</accession>
<dbReference type="RefSeq" id="WP_109214527.1">
    <property type="nucleotide sequence ID" value="NZ_JAQEGP010000057.1"/>
</dbReference>
<dbReference type="Proteomes" id="UP000245288">
    <property type="component" value="Unassembled WGS sequence"/>
</dbReference>
<evidence type="ECO:0000313" key="1">
    <source>
        <dbReference type="EMBL" id="PWE87832.1"/>
    </source>
</evidence>